<feature type="transmembrane region" description="Helical" evidence="2">
    <location>
        <begin position="145"/>
        <end position="178"/>
    </location>
</feature>
<evidence type="ECO:0000313" key="4">
    <source>
        <dbReference type="EMBL" id="MCS5724827.1"/>
    </source>
</evidence>
<evidence type="ECO:0000259" key="3">
    <source>
        <dbReference type="Pfam" id="PF13828"/>
    </source>
</evidence>
<feature type="transmembrane region" description="Helical" evidence="2">
    <location>
        <begin position="103"/>
        <end position="125"/>
    </location>
</feature>
<evidence type="ECO:0000313" key="5">
    <source>
        <dbReference type="Proteomes" id="UP001165587"/>
    </source>
</evidence>
<reference evidence="4" key="1">
    <citation type="submission" date="2022-08" db="EMBL/GenBank/DDBJ databases">
        <authorList>
            <person name="Deng Y."/>
            <person name="Han X.-F."/>
            <person name="Zhang Y.-Q."/>
        </authorList>
    </citation>
    <scope>NUCLEOTIDE SEQUENCE</scope>
    <source>
        <strain evidence="4">CPCC 203407</strain>
    </source>
</reference>
<dbReference type="InterPro" id="IPR025241">
    <property type="entry name" value="DUF4190"/>
</dbReference>
<comment type="caution">
    <text evidence="4">The sequence shown here is derived from an EMBL/GenBank/DDBJ whole genome shotgun (WGS) entry which is preliminary data.</text>
</comment>
<evidence type="ECO:0000256" key="2">
    <source>
        <dbReference type="SAM" id="Phobius"/>
    </source>
</evidence>
<dbReference type="PRINTS" id="PR01217">
    <property type="entry name" value="PRICHEXTENSN"/>
</dbReference>
<dbReference type="Proteomes" id="UP001165587">
    <property type="component" value="Unassembled WGS sequence"/>
</dbReference>
<feature type="compositionally biased region" description="Low complexity" evidence="1">
    <location>
        <begin position="56"/>
        <end position="93"/>
    </location>
</feature>
<keyword evidence="2" id="KW-0812">Transmembrane</keyword>
<protein>
    <submittedName>
        <fullName evidence="4">DUF4190 domain-containing protein</fullName>
    </submittedName>
</protein>
<name>A0AA41XAX4_9MICO</name>
<feature type="compositionally biased region" description="Pro residues" evidence="1">
    <location>
        <begin position="12"/>
        <end position="41"/>
    </location>
</feature>
<feature type="region of interest" description="Disordered" evidence="1">
    <location>
        <begin position="1"/>
        <end position="93"/>
    </location>
</feature>
<dbReference type="EMBL" id="JANLCK010000001">
    <property type="protein sequence ID" value="MCS5724827.1"/>
    <property type="molecule type" value="Genomic_DNA"/>
</dbReference>
<keyword evidence="5" id="KW-1185">Reference proteome</keyword>
<feature type="domain" description="DUF4190" evidence="3">
    <location>
        <begin position="104"/>
        <end position="156"/>
    </location>
</feature>
<evidence type="ECO:0000256" key="1">
    <source>
        <dbReference type="SAM" id="MobiDB-lite"/>
    </source>
</evidence>
<dbReference type="RefSeq" id="WP_259525262.1">
    <property type="nucleotide sequence ID" value="NZ_JANLCK010000001.1"/>
</dbReference>
<dbReference type="Pfam" id="PF13828">
    <property type="entry name" value="DUF4190"/>
    <property type="match status" value="1"/>
</dbReference>
<proteinExistence type="predicted"/>
<sequence length="180" mass="18469">MSDTNNSTPSAGEPPVPPVTPPGQSGPPPAPSYTPPPPSYPSAPAAPNLEKPPAPSYQQPPAGYQAPPANPGYQQAPPGYQPPQGQQPYYGYQTPAAPPTNTLAIVTIILAFLFSIAGIVTGHIALKQIDRTGESGRGLAKAGLILSYVFTGLAVLGVIAYIIFVVVIIAAAGAGTYYSY</sequence>
<organism evidence="4 5">
    <name type="scientific">Herbiconiux oxytropis</name>
    <dbReference type="NCBI Taxonomy" id="2970915"/>
    <lineage>
        <taxon>Bacteria</taxon>
        <taxon>Bacillati</taxon>
        <taxon>Actinomycetota</taxon>
        <taxon>Actinomycetes</taxon>
        <taxon>Micrococcales</taxon>
        <taxon>Microbacteriaceae</taxon>
        <taxon>Herbiconiux</taxon>
    </lineage>
</organism>
<gene>
    <name evidence="4" type="ORF">N1028_02855</name>
</gene>
<dbReference type="AlphaFoldDB" id="A0AA41XAX4"/>
<accession>A0AA41XAX4</accession>
<keyword evidence="2" id="KW-1133">Transmembrane helix</keyword>
<keyword evidence="2" id="KW-0472">Membrane</keyword>